<evidence type="ECO:0000256" key="2">
    <source>
        <dbReference type="ARBA" id="ARBA00022525"/>
    </source>
</evidence>
<evidence type="ECO:0000313" key="7">
    <source>
        <dbReference type="Proteomes" id="UP000637383"/>
    </source>
</evidence>
<name>A0ABR8KCJ4_9NOSO</name>
<protein>
    <submittedName>
        <fullName evidence="6">DUF4347 domain-containing protein</fullName>
    </submittedName>
</protein>
<keyword evidence="7" id="KW-1185">Reference proteome</keyword>
<dbReference type="Pfam" id="PF00353">
    <property type="entry name" value="HemolysinCabind"/>
    <property type="match status" value="10"/>
</dbReference>
<organism evidence="6 7">
    <name type="scientific">Nostoc paludosum FACHB-159</name>
    <dbReference type="NCBI Taxonomy" id="2692908"/>
    <lineage>
        <taxon>Bacteria</taxon>
        <taxon>Bacillati</taxon>
        <taxon>Cyanobacteriota</taxon>
        <taxon>Cyanophyceae</taxon>
        <taxon>Nostocales</taxon>
        <taxon>Nostocaceae</taxon>
        <taxon>Nostoc</taxon>
    </lineage>
</organism>
<reference evidence="6 7" key="1">
    <citation type="journal article" date="2020" name="ISME J.">
        <title>Comparative genomics reveals insights into cyanobacterial evolution and habitat adaptation.</title>
        <authorList>
            <person name="Chen M.Y."/>
            <person name="Teng W.K."/>
            <person name="Zhao L."/>
            <person name="Hu C.X."/>
            <person name="Zhou Y.K."/>
            <person name="Han B.P."/>
            <person name="Song L.R."/>
            <person name="Shu W.S."/>
        </authorList>
    </citation>
    <scope>NUCLEOTIDE SEQUENCE [LARGE SCALE GENOMIC DNA]</scope>
    <source>
        <strain evidence="6 7">FACHB-159</strain>
    </source>
</reference>
<keyword evidence="2" id="KW-0964">Secreted</keyword>
<feature type="region of interest" description="Disordered" evidence="3">
    <location>
        <begin position="2014"/>
        <end position="2039"/>
    </location>
</feature>
<dbReference type="InterPro" id="IPR018511">
    <property type="entry name" value="Hemolysin-typ_Ca-bd_CS"/>
</dbReference>
<dbReference type="PANTHER" id="PTHR38340">
    <property type="entry name" value="S-LAYER PROTEIN"/>
    <property type="match status" value="1"/>
</dbReference>
<evidence type="ECO:0000256" key="3">
    <source>
        <dbReference type="SAM" id="MobiDB-lite"/>
    </source>
</evidence>
<dbReference type="PANTHER" id="PTHR38340:SF1">
    <property type="entry name" value="S-LAYER PROTEIN"/>
    <property type="match status" value="1"/>
</dbReference>
<dbReference type="InterPro" id="IPR050557">
    <property type="entry name" value="RTX_toxin/Mannuronan_C5-epim"/>
</dbReference>
<feature type="domain" description="Cadherin-like" evidence="5">
    <location>
        <begin position="317"/>
        <end position="406"/>
    </location>
</feature>
<feature type="domain" description="DUF4347" evidence="4">
    <location>
        <begin position="5"/>
        <end position="165"/>
    </location>
</feature>
<evidence type="ECO:0000259" key="4">
    <source>
        <dbReference type="Pfam" id="PF14252"/>
    </source>
</evidence>
<dbReference type="InterPro" id="IPR001343">
    <property type="entry name" value="Hemolysn_Ca-bd"/>
</dbReference>
<dbReference type="EMBL" id="JACJTU010000029">
    <property type="protein sequence ID" value="MBD2737248.1"/>
    <property type="molecule type" value="Genomic_DNA"/>
</dbReference>
<dbReference type="Pfam" id="PF14252">
    <property type="entry name" value="DUF4347"/>
    <property type="match status" value="1"/>
</dbReference>
<evidence type="ECO:0000259" key="5">
    <source>
        <dbReference type="Pfam" id="PF17892"/>
    </source>
</evidence>
<gene>
    <name evidence="6" type="ORF">H6H03_25745</name>
</gene>
<sequence>MNVQILFLDTFVDDIEILLKGTFPGIETIILSAQEDGVKQITELLKQRQNVETVHIVSHGAPGCLYLGNSELSLNTLKDYASQLQECSRENLNLLLYGCNVAAGDAGEEFLNKLHSLTGANIAASATKTGNAALGGDWNLEVTVGEIVPQLAFSYQAIVNYPGILASTVAINSTFSLTEVNETPVLSAAASGSLTYTENAAATKISSTGLKITDVDNSEIGSATISITVNYQKGQDFLSVVGTLPTGITASAFDIETGKITLTGSATLANYTTALTQIAYSNTSDNPNINARTVSFTVNDGTNNSNTVTRTINVKAVNDAPGLTGTAATLNNGVENTAYTISATSLLEGFTDVEGDTLSVSKLSATNGSVADNGNGTYTFKPNANYNGFVTLNYNVIDGNGGSTAAGGIFSLMPVNDAPVLGATASGSLTYTENATATKISSTGLKITDVDNSEIGSATISITGNYQKGQDFLSVVGTLPTGITASAFDIETGTITLTGSATLANYTTALTQIAYSNTSDNLNIDARTVSFTVNDGTNNSNTVSRTINVKAVNDSPVLDAVASDSLAYTEKAAAMLISSTVIEINDVDNSDISSATISITDNYQKGQDILSVLGTLPIGITADAFNAAKGTITLTGNATLANYTTALAQIAYSNTSYNPNIDPRTVSFRVNNGTNNSNAVTRVIKVTAVNDAPVLGAAASGSLAYMKKNIAIPISSTGLKITDIDDSEIGSATISITGNYQKDQDILSVLGTLPTGITAGAFDIETGKITLTGSATLANYTTALGQIAYSNTSKNPNISTRTVSFTVNDGSDDSNTTTRAINVAVVYTDLGTQLPSFVESFRKVVVEKLTANLNSIEVTQENNLVKLTYLGELNISDLINKLGIGNTKTSFLLKNSSLTIEGTGQERIYKVSIPKINLGDLLGIIKDLSKIDLPTDIKNKLYSLGDVDLVLSNQGLSLSFAKEFNLDLGTVFSFDSAITFIKETVDKITKEILGNSNITLSQLNFNLLKNDEKNLQLELNGLLNKNNVGFIFDKTKTIFDYKLKDKIDFSQSAWAAEIPILNSFTIENPEFILSKSVSSLNDPKLGTLKLTKGFNFIGDLNFGNVNTDIGKFIYSLGIGKIGANIAIDTAGSISFAGIIPKLTNIKLFSLGDFTAILNNAALKLKVSKNNNLFPEFAIAGGLTLKGYDPFQNNEPDLNLSGELALDLKSLKASFQLDAKNSPWKNPFGLDGVEVRNLAFELGGSYIAPFINNLGFAGDFKFGKLSLKGAFLQNTFDPTKNAFQLTAEKPISLVDLLLGPVGSYGLSKAASKSTIITDALGIVNTILDVSVVSIDGPDEDLEIDPLIKLVPFETKIGDTTLTQGIGINGKLSAWGKEATLNINANPFVTNPTLTGSLKLPEIDWGFMKLSGANDRNLDLAFNVSPTDPGSSYLRGDGKLVIFGKTVAKIDVEITPTNVNIKDFDLDLGFVALDIDNLSVTINKNALTKSTVTGSGKVKFFGKDIATASIDVNSSHFIAKANLDLFGVLKIENAVFSINKKDNTIDIGGNATIFGQKLDSKISIENNKLTVAGKITLDIGIGTIAAGLTITSDGTAAGSKVRVDYNVGNLVKDKTYEVSLAPLTSVETLLKEAIVTSVGKAAELINSAIDTAVSGFNIVSSAVLNTYNKVFEFGSNIANSAYKAFEGVYTSIFGKSSDGVDQKFGSENNFITPGAGKDKIRGGNGDDTILGGRGNDVLYGEGNNDRIDGEWDNDFISGGWGNDSLFGGDGNDRLNSDEGDDLLDGGSGDDYLDAWTGNDTLKGGDGNDFLTGGNDNDLLFGQGGKDVLHGDDGNDTLYGEDDGKQGKTYNGSYDDDILDGGNGNDYLYGGLGNDLLYGQEGDDYLNGGDGKDYLHGYKGNDTLDGNTGDDVLYGQQGNDILYGGDGNDYLYGEDDGKQGQTYDGSYDNDILDGGAGNDYLYGGVGNDTLYGNTGNDILNGGDGNDYLNGYMGKDILDGNNGDDLLFGQQDNDILNGGDGNDTLYGEDNGTQNQTYDGSQDNDILNGGNGNDYLYGGVGSDILYGEEGDDSLSGGDGKDYLNGYKGNDTLDGNNGDDLLFGQQGNDILYGADGNDSLYGEDDGTQSQSYDGSQDNDTLYGGNGNDLLVGGLGNDLLVGGLGADKFIFNRANEGTDRIKDFNRLEGDKILITALNFGTGVTLQQFNFNYSTNTLFFNSQQIAILDNVTNSNFSVSQDVTLV</sequence>
<accession>A0ABR8KCJ4</accession>
<evidence type="ECO:0000256" key="1">
    <source>
        <dbReference type="ARBA" id="ARBA00004613"/>
    </source>
</evidence>
<dbReference type="InterPro" id="IPR011049">
    <property type="entry name" value="Serralysin-like_metalloprot_C"/>
</dbReference>
<feature type="region of interest" description="Disordered" evidence="3">
    <location>
        <begin position="2108"/>
        <end position="2133"/>
    </location>
</feature>
<proteinExistence type="predicted"/>
<comment type="subcellular location">
    <subcellularLocation>
        <location evidence="1">Secreted</location>
    </subcellularLocation>
</comment>
<dbReference type="PROSITE" id="PS00330">
    <property type="entry name" value="HEMOLYSIN_CALCIUM"/>
    <property type="match status" value="8"/>
</dbReference>
<dbReference type="SUPFAM" id="SSF51120">
    <property type="entry name" value="beta-Roll"/>
    <property type="match status" value="5"/>
</dbReference>
<evidence type="ECO:0000313" key="6">
    <source>
        <dbReference type="EMBL" id="MBD2737248.1"/>
    </source>
</evidence>
<dbReference type="InterPro" id="IPR025592">
    <property type="entry name" value="DUF4347"/>
</dbReference>
<feature type="compositionally biased region" description="Polar residues" evidence="3">
    <location>
        <begin position="2121"/>
        <end position="2133"/>
    </location>
</feature>
<dbReference type="Pfam" id="PF17892">
    <property type="entry name" value="Cadherin_5"/>
    <property type="match status" value="1"/>
</dbReference>
<dbReference type="InterPro" id="IPR041690">
    <property type="entry name" value="Cadherin_5"/>
</dbReference>
<dbReference type="Gene3D" id="2.150.10.10">
    <property type="entry name" value="Serralysin-like metalloprotease, C-terminal"/>
    <property type="match status" value="7"/>
</dbReference>
<dbReference type="PRINTS" id="PR00313">
    <property type="entry name" value="CABNDNGRPT"/>
</dbReference>
<dbReference type="Proteomes" id="UP000637383">
    <property type="component" value="Unassembled WGS sequence"/>
</dbReference>
<dbReference type="Gene3D" id="2.60.40.2810">
    <property type="match status" value="1"/>
</dbReference>
<feature type="compositionally biased region" description="Polar residues" evidence="3">
    <location>
        <begin position="2026"/>
        <end position="2036"/>
    </location>
</feature>
<dbReference type="NCBIfam" id="NF012211">
    <property type="entry name" value="tand_rpt_95"/>
    <property type="match status" value="1"/>
</dbReference>
<comment type="caution">
    <text evidence="6">The sequence shown here is derived from an EMBL/GenBank/DDBJ whole genome shotgun (WGS) entry which is preliminary data.</text>
</comment>